<dbReference type="RefSeq" id="XP_031377980.1">
    <property type="nucleotide sequence ID" value="XM_031522120.1"/>
</dbReference>
<keyword evidence="7" id="KW-0645">Protease</keyword>
<keyword evidence="11" id="KW-1133">Transmembrane helix</keyword>
<comment type="similarity">
    <text evidence="3">Belongs to the peptidase S26B family.</text>
</comment>
<evidence type="ECO:0000256" key="12">
    <source>
        <dbReference type="ARBA" id="ARBA00023136"/>
    </source>
</evidence>
<evidence type="ECO:0000256" key="8">
    <source>
        <dbReference type="ARBA" id="ARBA00022692"/>
    </source>
</evidence>
<evidence type="ECO:0000256" key="1">
    <source>
        <dbReference type="ARBA" id="ARBA00000677"/>
    </source>
</evidence>
<evidence type="ECO:0000256" key="9">
    <source>
        <dbReference type="ARBA" id="ARBA00022801"/>
    </source>
</evidence>
<dbReference type="FunFam" id="2.10.109.10:FF:000003">
    <property type="entry name" value="Signal peptidase complex catalytic subunit SEC11"/>
    <property type="match status" value="1"/>
</dbReference>
<keyword evidence="12" id="KW-0472">Membrane</keyword>
<dbReference type="PANTHER" id="PTHR10806">
    <property type="entry name" value="SIGNAL PEPTIDASE COMPLEX CATALYTIC SUBUNIT SEC11"/>
    <property type="match status" value="1"/>
</dbReference>
<keyword evidence="8" id="KW-0812">Transmembrane</keyword>
<gene>
    <name evidence="16" type="primary">LOC116193302</name>
</gene>
<evidence type="ECO:0000313" key="16">
    <source>
        <dbReference type="RefSeq" id="XP_031377980.1"/>
    </source>
</evidence>
<dbReference type="AlphaFoldDB" id="A0A6P8C5E9"/>
<evidence type="ECO:0000313" key="15">
    <source>
        <dbReference type="Proteomes" id="UP000515151"/>
    </source>
</evidence>
<name>A0A6P8C5E9_PUNGR</name>
<dbReference type="Gene3D" id="2.10.109.10">
    <property type="entry name" value="Umud Fragment, subunit A"/>
    <property type="match status" value="1"/>
</dbReference>
<keyword evidence="9" id="KW-0378">Hydrolase</keyword>
<keyword evidence="15" id="KW-1185">Reference proteome</keyword>
<sequence>MGFIKDAMQPAGSLRARPLLTQIITLGMTISSALIIWKALICITGCESPVIVVVSGSMEPGFKRGDILFLHMNEDPIRAGDIVVFNIKGKTIPVVHRVIQVHEQQNNKEIYVLTKGDINKKDDRLGGIYGSGQLWLQRQHIMGRAIGFLPYEGWVTIVLTENPIVKYVLIGALSLVLITSKDRGAKQNSRTNE</sequence>
<keyword evidence="10" id="KW-0735">Signal-anchor</keyword>
<dbReference type="PRINTS" id="PR00728">
    <property type="entry name" value="SIGNALPTASE"/>
</dbReference>
<comment type="function">
    <text evidence="13">Catalytic component of the signal peptidase complex (SPC) which catalyzes the cleavage of N-terminal signal sequences from nascent proteins as they are translocated into the lumen of the endoplasmic reticulum. Specifically cleaves N-terminal signal peptides that contain a hydrophobic alpha-helix (h-region) shorter than 18-20 amino acids.</text>
</comment>
<dbReference type="InterPro" id="IPR019533">
    <property type="entry name" value="Peptidase_S26"/>
</dbReference>
<comment type="subcellular location">
    <subcellularLocation>
        <location evidence="2">Endoplasmic reticulum membrane</location>
        <topology evidence="2">Single-pass type II membrane protein</topology>
    </subcellularLocation>
</comment>
<evidence type="ECO:0000256" key="2">
    <source>
        <dbReference type="ARBA" id="ARBA00004648"/>
    </source>
</evidence>
<dbReference type="Pfam" id="PF00717">
    <property type="entry name" value="Peptidase_S24"/>
    <property type="match status" value="1"/>
</dbReference>
<dbReference type="InterPro" id="IPR036286">
    <property type="entry name" value="LexA/Signal_pep-like_sf"/>
</dbReference>
<evidence type="ECO:0000256" key="4">
    <source>
        <dbReference type="ARBA" id="ARBA00013208"/>
    </source>
</evidence>
<dbReference type="NCBIfam" id="TIGR02228">
    <property type="entry name" value="sigpep_I_arch"/>
    <property type="match status" value="1"/>
</dbReference>
<evidence type="ECO:0000256" key="3">
    <source>
        <dbReference type="ARBA" id="ARBA00011035"/>
    </source>
</evidence>
<protein>
    <recommendedName>
        <fullName evidence="5">Signal peptidase complex catalytic subunit SEC11</fullName>
        <ecNumber evidence="4">3.4.21.89</ecNumber>
    </recommendedName>
    <alternativeName>
        <fullName evidence="6">Signal peptidase complex catalytic subunit sec11</fullName>
    </alternativeName>
</protein>
<reference evidence="15" key="1">
    <citation type="journal article" date="2020" name="Plant Biotechnol. J.">
        <title>The pomegranate (Punica granatum L.) draft genome dissects genetic divergence between soft- and hard-seeded cultivars.</title>
        <authorList>
            <person name="Luo X."/>
            <person name="Li H."/>
            <person name="Wu Z."/>
            <person name="Yao W."/>
            <person name="Zhao P."/>
            <person name="Cao D."/>
            <person name="Yu H."/>
            <person name="Li K."/>
            <person name="Poudel K."/>
            <person name="Zhao D."/>
            <person name="Zhang F."/>
            <person name="Xia X."/>
            <person name="Chen L."/>
            <person name="Wang Q."/>
            <person name="Jing D."/>
            <person name="Cao S."/>
        </authorList>
    </citation>
    <scope>NUCLEOTIDE SEQUENCE [LARGE SCALE GENOMIC DNA]</scope>
    <source>
        <strain evidence="15">cv. Tunisia</strain>
    </source>
</reference>
<dbReference type="GeneID" id="116193302"/>
<dbReference type="InterPro" id="IPR015927">
    <property type="entry name" value="Peptidase_S24_S26A/B/C"/>
</dbReference>
<evidence type="ECO:0000256" key="5">
    <source>
        <dbReference type="ARBA" id="ARBA00019685"/>
    </source>
</evidence>
<dbReference type="InterPro" id="IPR001733">
    <property type="entry name" value="Peptidase_S26B"/>
</dbReference>
<dbReference type="GO" id="GO:0006465">
    <property type="term" value="P:signal peptide processing"/>
    <property type="evidence" value="ECO:0007669"/>
    <property type="project" value="InterPro"/>
</dbReference>
<evidence type="ECO:0000256" key="6">
    <source>
        <dbReference type="ARBA" id="ARBA00021755"/>
    </source>
</evidence>
<dbReference type="CDD" id="cd06530">
    <property type="entry name" value="S26_SPase_I"/>
    <property type="match status" value="1"/>
</dbReference>
<evidence type="ECO:0000259" key="14">
    <source>
        <dbReference type="Pfam" id="PF00717"/>
    </source>
</evidence>
<evidence type="ECO:0000256" key="10">
    <source>
        <dbReference type="ARBA" id="ARBA00022968"/>
    </source>
</evidence>
<evidence type="ECO:0000256" key="13">
    <source>
        <dbReference type="ARBA" id="ARBA00045533"/>
    </source>
</evidence>
<reference evidence="16" key="2">
    <citation type="submission" date="2025-08" db="UniProtKB">
        <authorList>
            <consortium name="RefSeq"/>
        </authorList>
    </citation>
    <scope>IDENTIFICATION</scope>
    <source>
        <tissue evidence="16">Leaf</tissue>
    </source>
</reference>
<proteinExistence type="inferred from homology"/>
<accession>A0A6P8C5E9</accession>
<dbReference type="Proteomes" id="UP000515151">
    <property type="component" value="Chromosome 1"/>
</dbReference>
<dbReference type="EC" id="3.4.21.89" evidence="4"/>
<feature type="domain" description="Peptidase S24/S26A/S26B/S26C" evidence="14">
    <location>
        <begin position="47"/>
        <end position="102"/>
    </location>
</feature>
<dbReference type="PANTHER" id="PTHR10806:SF6">
    <property type="entry name" value="SIGNAL PEPTIDASE COMPLEX CATALYTIC SUBUNIT SEC11"/>
    <property type="match status" value="1"/>
</dbReference>
<comment type="catalytic activity">
    <reaction evidence="1">
        <text>Cleavage of hydrophobic, N-terminal signal or leader sequences from secreted and periplasmic proteins.</text>
        <dbReference type="EC" id="3.4.21.89"/>
    </reaction>
</comment>
<dbReference type="SUPFAM" id="SSF51306">
    <property type="entry name" value="LexA/Signal peptidase"/>
    <property type="match status" value="1"/>
</dbReference>
<dbReference type="GO" id="GO:0005787">
    <property type="term" value="C:signal peptidase complex"/>
    <property type="evidence" value="ECO:0007669"/>
    <property type="project" value="UniProtKB-ARBA"/>
</dbReference>
<evidence type="ECO:0000256" key="7">
    <source>
        <dbReference type="ARBA" id="ARBA00022670"/>
    </source>
</evidence>
<dbReference type="OrthoDB" id="10257561at2759"/>
<dbReference type="GO" id="GO:0009003">
    <property type="term" value="F:signal peptidase activity"/>
    <property type="evidence" value="ECO:0007669"/>
    <property type="project" value="UniProtKB-EC"/>
</dbReference>
<evidence type="ECO:0000256" key="11">
    <source>
        <dbReference type="ARBA" id="ARBA00022989"/>
    </source>
</evidence>
<organism evidence="15 16">
    <name type="scientific">Punica granatum</name>
    <name type="common">Pomegranate</name>
    <dbReference type="NCBI Taxonomy" id="22663"/>
    <lineage>
        <taxon>Eukaryota</taxon>
        <taxon>Viridiplantae</taxon>
        <taxon>Streptophyta</taxon>
        <taxon>Embryophyta</taxon>
        <taxon>Tracheophyta</taxon>
        <taxon>Spermatophyta</taxon>
        <taxon>Magnoliopsida</taxon>
        <taxon>eudicotyledons</taxon>
        <taxon>Gunneridae</taxon>
        <taxon>Pentapetalae</taxon>
        <taxon>rosids</taxon>
        <taxon>malvids</taxon>
        <taxon>Myrtales</taxon>
        <taxon>Lythraceae</taxon>
        <taxon>Punica</taxon>
    </lineage>
</organism>
<dbReference type="GO" id="GO:0004252">
    <property type="term" value="F:serine-type endopeptidase activity"/>
    <property type="evidence" value="ECO:0007669"/>
    <property type="project" value="InterPro"/>
</dbReference>